<sequence>MDSTITGLGSLAALPVEIRDRIYSYVFSKRYLIPTPRFRISSTRGRYALDGTISSTRPRYLIDSPTPQIRTDGYLCANIGILETSKALRNEAAHALHSGSKFFCSTALMCETLQLRDRRSWGDDELLDKNNARLIRSFASLHPPLQTRMQDVEVRIDIKDYKHYRSMFGEKRLRGLYHDFNVAALGDANVYGKCFRVVFENSQAGCLPLGETPFVEVVERLVGFETVVVELQCKRSDGLDAHPWFYQVVDQSMDGLLEGNDMVKEEYRMAMERVLGPVTVHDHDRTRYLEFHPRGYWARLPSGHF</sequence>
<dbReference type="OrthoDB" id="5436755at2759"/>
<accession>A0A8H3FKQ5</accession>
<evidence type="ECO:0000313" key="1">
    <source>
        <dbReference type="EMBL" id="CAF9926358.1"/>
    </source>
</evidence>
<protein>
    <submittedName>
        <fullName evidence="1">Uncharacterized protein</fullName>
    </submittedName>
</protein>
<dbReference type="Proteomes" id="UP000664203">
    <property type="component" value="Unassembled WGS sequence"/>
</dbReference>
<dbReference type="AlphaFoldDB" id="A0A8H3FKQ5"/>
<keyword evidence="2" id="KW-1185">Reference proteome</keyword>
<dbReference type="EMBL" id="CAJPDR010000213">
    <property type="protein sequence ID" value="CAF9926358.1"/>
    <property type="molecule type" value="Genomic_DNA"/>
</dbReference>
<organism evidence="1 2">
    <name type="scientific">Alectoria fallacina</name>
    <dbReference type="NCBI Taxonomy" id="1903189"/>
    <lineage>
        <taxon>Eukaryota</taxon>
        <taxon>Fungi</taxon>
        <taxon>Dikarya</taxon>
        <taxon>Ascomycota</taxon>
        <taxon>Pezizomycotina</taxon>
        <taxon>Lecanoromycetes</taxon>
        <taxon>OSLEUM clade</taxon>
        <taxon>Lecanoromycetidae</taxon>
        <taxon>Lecanorales</taxon>
        <taxon>Lecanorineae</taxon>
        <taxon>Parmeliaceae</taxon>
        <taxon>Alectoria</taxon>
    </lineage>
</organism>
<reference evidence="1" key="1">
    <citation type="submission" date="2021-03" db="EMBL/GenBank/DDBJ databases">
        <authorList>
            <person name="Tagirdzhanova G."/>
        </authorList>
    </citation>
    <scope>NUCLEOTIDE SEQUENCE</scope>
</reference>
<name>A0A8H3FKQ5_9LECA</name>
<comment type="caution">
    <text evidence="1">The sequence shown here is derived from an EMBL/GenBank/DDBJ whole genome shotgun (WGS) entry which is preliminary data.</text>
</comment>
<gene>
    <name evidence="1" type="ORF">ALECFALPRED_003426</name>
</gene>
<evidence type="ECO:0000313" key="2">
    <source>
        <dbReference type="Proteomes" id="UP000664203"/>
    </source>
</evidence>
<proteinExistence type="predicted"/>